<gene>
    <name evidence="1" type="ORF">F8C67_07280</name>
</gene>
<dbReference type="AlphaFoldDB" id="A0A6N6RL45"/>
<comment type="caution">
    <text evidence="1">The sequence shown here is derived from an EMBL/GenBank/DDBJ whole genome shotgun (WGS) entry which is preliminary data.</text>
</comment>
<dbReference type="Proteomes" id="UP000468650">
    <property type="component" value="Unassembled WGS sequence"/>
</dbReference>
<protein>
    <submittedName>
        <fullName evidence="1">Uncharacterized protein</fullName>
    </submittedName>
</protein>
<dbReference type="OrthoDB" id="7203234at2"/>
<dbReference type="RefSeq" id="WP_151667171.1">
    <property type="nucleotide sequence ID" value="NZ_WBVO01000004.1"/>
</dbReference>
<reference evidence="1 2" key="1">
    <citation type="submission" date="2019-09" db="EMBL/GenBank/DDBJ databases">
        <title>Genomes of family Cryomorphaceae.</title>
        <authorList>
            <person name="Bowman J.P."/>
        </authorList>
    </citation>
    <scope>NUCLEOTIDE SEQUENCE [LARGE SCALE GENOMIC DNA]</scope>
    <source>
        <strain evidence="1 2">LMG 25704</strain>
    </source>
</reference>
<evidence type="ECO:0000313" key="2">
    <source>
        <dbReference type="Proteomes" id="UP000468650"/>
    </source>
</evidence>
<organism evidence="1 2">
    <name type="scientific">Phaeocystidibacter luteus</name>
    <dbReference type="NCBI Taxonomy" id="911197"/>
    <lineage>
        <taxon>Bacteria</taxon>
        <taxon>Pseudomonadati</taxon>
        <taxon>Bacteroidota</taxon>
        <taxon>Flavobacteriia</taxon>
        <taxon>Flavobacteriales</taxon>
        <taxon>Phaeocystidibacteraceae</taxon>
        <taxon>Phaeocystidibacter</taxon>
    </lineage>
</organism>
<sequence length="186" mass="21303">MKYFFTLLLAATSLLGSAQIDPEGARECVEKLRDGTLIVRLYYQEDRIELLREEKTPEMVDAYIAEIERNNLAIRQAFANEYTAGRVYFINANNSGKLMSGDWDGIIMNAEGEIVDVPYMPYLVADISRSKNLGLEGLNIWDWNGEEWIHPPSPFPAFISQYGFLSLYVRSYSEMVSKFNSNFVKD</sequence>
<name>A0A6N6RL45_9FLAO</name>
<evidence type="ECO:0000313" key="1">
    <source>
        <dbReference type="EMBL" id="KAB2810382.1"/>
    </source>
</evidence>
<keyword evidence="2" id="KW-1185">Reference proteome</keyword>
<accession>A0A6N6RL45</accession>
<dbReference type="EMBL" id="WBVO01000004">
    <property type="protein sequence ID" value="KAB2810382.1"/>
    <property type="molecule type" value="Genomic_DNA"/>
</dbReference>
<proteinExistence type="predicted"/>